<evidence type="ECO:0000256" key="2">
    <source>
        <dbReference type="ARBA" id="ARBA00022475"/>
    </source>
</evidence>
<dbReference type="Pfam" id="PF08395">
    <property type="entry name" value="7tm_7"/>
    <property type="match status" value="1"/>
</dbReference>
<proteinExistence type="inferred from homology"/>
<evidence type="ECO:0000256" key="6">
    <source>
        <dbReference type="ARBA" id="ARBA00023170"/>
    </source>
</evidence>
<keyword evidence="2 8" id="KW-1003">Cell membrane</keyword>
<dbReference type="InParanoid" id="A0A6I8TMM5"/>
<feature type="transmembrane region" description="Helical" evidence="8">
    <location>
        <begin position="300"/>
        <end position="319"/>
    </location>
</feature>
<evidence type="ECO:0000256" key="5">
    <source>
        <dbReference type="ARBA" id="ARBA00023136"/>
    </source>
</evidence>
<evidence type="ECO:0000313" key="10">
    <source>
        <dbReference type="Proteomes" id="UP000008820"/>
    </source>
</evidence>
<sequence length="417" mass="48019">MRWFKVHNYFESLRPLYLAIKLLHFHFETIDFSTQTLHRTLTDQFRFVFTLLLDCYLVYKGIQSTSTYFYLTDSNIVNVGCFSAFILVFLFSLFMAPKYRLRTQGMFEILANIAELDGQLRSLGLHIDHQRHHFISTVSAGLWMTMGLFVLIITGTNRTNEDWLDLSEMFPDWISILAMCRSATSLGIFTCYITMTLYSLKTGFDQLHQAIAKHLNTTPQAINRIPRTSRQTCQVVQRIASLHDLLSDTVELFNECYYTQVVHALTAAFNFTIFSIFSVIHSNAGQTDEVTLRVTWVNAMFDGFFVVYTLQLIVAASIVNETVHDIIRSNLASLPIWISLQCKRSSVMIHKAAAYGRHDRRVVKELGTFSYQLYHHTPKVSCRLFDLDWTLLYTMAGSFATYLVVLLQFDLANLNGI</sequence>
<dbReference type="OrthoDB" id="6366728at2759"/>
<reference evidence="9" key="2">
    <citation type="submission" date="2020-05" db="UniProtKB">
        <authorList>
            <consortium name="EnsemblMetazoa"/>
        </authorList>
    </citation>
    <scope>IDENTIFICATION</scope>
    <source>
        <strain evidence="9">LVP_AGWG</strain>
    </source>
</reference>
<evidence type="ECO:0000256" key="3">
    <source>
        <dbReference type="ARBA" id="ARBA00022692"/>
    </source>
</evidence>
<feature type="transmembrane region" description="Helical" evidence="8">
    <location>
        <begin position="261"/>
        <end position="280"/>
    </location>
</feature>
<dbReference type="GO" id="GO:0005886">
    <property type="term" value="C:plasma membrane"/>
    <property type="evidence" value="ECO:0007669"/>
    <property type="project" value="UniProtKB-SubCell"/>
</dbReference>
<accession>A0A6I8TMM5</accession>
<dbReference type="AlphaFoldDB" id="A0A6I8TMM5"/>
<feature type="transmembrane region" description="Helical" evidence="8">
    <location>
        <begin position="134"/>
        <end position="153"/>
    </location>
</feature>
<evidence type="ECO:0000256" key="4">
    <source>
        <dbReference type="ARBA" id="ARBA00022989"/>
    </source>
</evidence>
<keyword evidence="6 8" id="KW-0675">Receptor</keyword>
<comment type="similarity">
    <text evidence="8">Belongs to the insect chemoreceptor superfamily. Gustatory receptor (GR) family.</text>
</comment>
<dbReference type="GO" id="GO:0030424">
    <property type="term" value="C:axon"/>
    <property type="evidence" value="ECO:0007669"/>
    <property type="project" value="TreeGrafter"/>
</dbReference>
<comment type="function">
    <text evidence="8">Gustatory receptor which mediates acceptance or avoidance behavior, depending on its substrates.</text>
</comment>
<feature type="transmembrane region" description="Helical" evidence="8">
    <location>
        <begin position="47"/>
        <end position="70"/>
    </location>
</feature>
<keyword evidence="7 8" id="KW-0807">Transducer</keyword>
<dbReference type="InterPro" id="IPR013604">
    <property type="entry name" value="7TM_chemorcpt"/>
</dbReference>
<reference evidence="9 10" key="1">
    <citation type="submission" date="2017-06" db="EMBL/GenBank/DDBJ databases">
        <title>Aedes aegypti genome working group (AGWG) sequencing and assembly.</title>
        <authorList>
            <consortium name="Aedes aegypti Genome Working Group (AGWG)"/>
            <person name="Matthews B.J."/>
        </authorList>
    </citation>
    <scope>NUCLEOTIDE SEQUENCE [LARGE SCALE GENOMIC DNA]</scope>
    <source>
        <strain evidence="9 10">LVP_AGWG</strain>
    </source>
</reference>
<keyword evidence="4 8" id="KW-1133">Transmembrane helix</keyword>
<dbReference type="GO" id="GO:0030425">
    <property type="term" value="C:dendrite"/>
    <property type="evidence" value="ECO:0007669"/>
    <property type="project" value="TreeGrafter"/>
</dbReference>
<gene>
    <name evidence="9" type="primary">5577446</name>
</gene>
<dbReference type="GO" id="GO:0008049">
    <property type="term" value="P:male courtship behavior"/>
    <property type="evidence" value="ECO:0007669"/>
    <property type="project" value="TreeGrafter"/>
</dbReference>
<comment type="subcellular location">
    <subcellularLocation>
        <location evidence="1 8">Cell membrane</location>
        <topology evidence="1 8">Multi-pass membrane protein</topology>
    </subcellularLocation>
</comment>
<keyword evidence="3 8" id="KW-0812">Transmembrane</keyword>
<evidence type="ECO:0000313" key="9">
    <source>
        <dbReference type="EnsemblMetazoa" id="AAEL013190-PB"/>
    </source>
</evidence>
<evidence type="ECO:0000256" key="1">
    <source>
        <dbReference type="ARBA" id="ARBA00004651"/>
    </source>
</evidence>
<feature type="transmembrane region" description="Helical" evidence="8">
    <location>
        <begin position="76"/>
        <end position="96"/>
    </location>
</feature>
<dbReference type="Proteomes" id="UP000008820">
    <property type="component" value="Chromosome 3"/>
</dbReference>
<name>A0A6I8TMM5_AEDAE</name>
<dbReference type="EnsemblMetazoa" id="AAEL013190-RB">
    <property type="protein sequence ID" value="AAEL013190-PB"/>
    <property type="gene ID" value="AAEL013190"/>
</dbReference>
<dbReference type="GO" id="GO:0050909">
    <property type="term" value="P:sensory perception of taste"/>
    <property type="evidence" value="ECO:0007669"/>
    <property type="project" value="InterPro"/>
</dbReference>
<evidence type="ECO:0000256" key="8">
    <source>
        <dbReference type="RuleBase" id="RU363108"/>
    </source>
</evidence>
<dbReference type="GO" id="GO:0007165">
    <property type="term" value="P:signal transduction"/>
    <property type="evidence" value="ECO:0007669"/>
    <property type="project" value="UniProtKB-KW"/>
</dbReference>
<keyword evidence="10" id="KW-1185">Reference proteome</keyword>
<dbReference type="PANTHER" id="PTHR21143">
    <property type="entry name" value="INVERTEBRATE GUSTATORY RECEPTOR"/>
    <property type="match status" value="1"/>
</dbReference>
<evidence type="ECO:0000256" key="7">
    <source>
        <dbReference type="ARBA" id="ARBA00023224"/>
    </source>
</evidence>
<protein>
    <recommendedName>
        <fullName evidence="8">Gustatory receptor</fullName>
    </recommendedName>
</protein>
<keyword evidence="5 8" id="KW-0472">Membrane</keyword>
<organism evidence="9 10">
    <name type="scientific">Aedes aegypti</name>
    <name type="common">Yellowfever mosquito</name>
    <name type="synonym">Culex aegypti</name>
    <dbReference type="NCBI Taxonomy" id="7159"/>
    <lineage>
        <taxon>Eukaryota</taxon>
        <taxon>Metazoa</taxon>
        <taxon>Ecdysozoa</taxon>
        <taxon>Arthropoda</taxon>
        <taxon>Hexapoda</taxon>
        <taxon>Insecta</taxon>
        <taxon>Pterygota</taxon>
        <taxon>Neoptera</taxon>
        <taxon>Endopterygota</taxon>
        <taxon>Diptera</taxon>
        <taxon>Nematocera</taxon>
        <taxon>Culicoidea</taxon>
        <taxon>Culicidae</taxon>
        <taxon>Culicinae</taxon>
        <taxon>Aedini</taxon>
        <taxon>Aedes</taxon>
        <taxon>Stegomyia</taxon>
    </lineage>
</organism>
<dbReference type="GO" id="GO:0007635">
    <property type="term" value="P:chemosensory behavior"/>
    <property type="evidence" value="ECO:0007669"/>
    <property type="project" value="TreeGrafter"/>
</dbReference>
<dbReference type="PANTHER" id="PTHR21143:SF104">
    <property type="entry name" value="GUSTATORY RECEPTOR 8A-RELATED"/>
    <property type="match status" value="1"/>
</dbReference>
<dbReference type="GO" id="GO:0043025">
    <property type="term" value="C:neuronal cell body"/>
    <property type="evidence" value="ECO:0007669"/>
    <property type="project" value="TreeGrafter"/>
</dbReference>
<feature type="transmembrane region" description="Helical" evidence="8">
    <location>
        <begin position="173"/>
        <end position="198"/>
    </location>
</feature>
<feature type="transmembrane region" description="Helical" evidence="8">
    <location>
        <begin position="389"/>
        <end position="409"/>
    </location>
</feature>